<evidence type="ECO:0008006" key="2">
    <source>
        <dbReference type="Google" id="ProtNLM"/>
    </source>
</evidence>
<proteinExistence type="predicted"/>
<accession>A0A3B0XU44</accession>
<dbReference type="AlphaFoldDB" id="A0A3B0XU44"/>
<dbReference type="InterPro" id="IPR021490">
    <property type="entry name" value="DUF3144"/>
</dbReference>
<name>A0A3B0XU44_9ZZZZ</name>
<evidence type="ECO:0000313" key="1">
    <source>
        <dbReference type="EMBL" id="VAW65389.1"/>
    </source>
</evidence>
<dbReference type="Gene3D" id="1.10.287.3020">
    <property type="match status" value="1"/>
</dbReference>
<dbReference type="EMBL" id="UOFI01000067">
    <property type="protein sequence ID" value="VAW65389.1"/>
    <property type="molecule type" value="Genomic_DNA"/>
</dbReference>
<gene>
    <name evidence="1" type="ORF">MNBD_GAMMA09-2956</name>
</gene>
<reference evidence="1" key="1">
    <citation type="submission" date="2018-06" db="EMBL/GenBank/DDBJ databases">
        <authorList>
            <person name="Zhirakovskaya E."/>
        </authorList>
    </citation>
    <scope>NUCLEOTIDE SEQUENCE</scope>
</reference>
<dbReference type="Pfam" id="PF11342">
    <property type="entry name" value="DUF3144"/>
    <property type="match status" value="1"/>
</dbReference>
<protein>
    <recommendedName>
        <fullName evidence="2">DUF3144 domain-containing protein</fullName>
    </recommendedName>
</protein>
<sequence>MSSTDQDKLLRQLADSFINMANEHTEIQDKNIVNTALMYAASRFSAYVAASSARNLEDFQGKQAQGIEFFTGEFERMLKSNMSSYEKAFNSGETLKYEEYMKKN</sequence>
<organism evidence="1">
    <name type="scientific">hydrothermal vent metagenome</name>
    <dbReference type="NCBI Taxonomy" id="652676"/>
    <lineage>
        <taxon>unclassified sequences</taxon>
        <taxon>metagenomes</taxon>
        <taxon>ecological metagenomes</taxon>
    </lineage>
</organism>